<evidence type="ECO:0000313" key="3">
    <source>
        <dbReference type="EMBL" id="KAF7630941.1"/>
    </source>
</evidence>
<dbReference type="InterPro" id="IPR013087">
    <property type="entry name" value="Znf_C2H2_type"/>
</dbReference>
<keyword evidence="4" id="KW-1185">Reference proteome</keyword>
<feature type="domain" description="C2H2-type" evidence="2">
    <location>
        <begin position="275"/>
        <end position="304"/>
    </location>
</feature>
<dbReference type="SMART" id="SM00355">
    <property type="entry name" value="ZnF_C2H2"/>
    <property type="match status" value="4"/>
</dbReference>
<dbReference type="EMBL" id="JABEBT010000124">
    <property type="protein sequence ID" value="KAF7630941.1"/>
    <property type="molecule type" value="Genomic_DNA"/>
</dbReference>
<feature type="compositionally biased region" description="Low complexity" evidence="1">
    <location>
        <begin position="703"/>
        <end position="712"/>
    </location>
</feature>
<feature type="region of interest" description="Disordered" evidence="1">
    <location>
        <begin position="529"/>
        <end position="576"/>
    </location>
</feature>
<feature type="region of interest" description="Disordered" evidence="1">
    <location>
        <begin position="92"/>
        <end position="123"/>
    </location>
</feature>
<name>A0A8S9ZEQ7_9BILA</name>
<sequence length="1100" mass="123368">MSLNYIKDPASQVPTLPATGSGVDSIVRYYQNGTDEVKNLLKNECCIIFECSFCRSLFRSIINFMAHKRTICRSLQSNLQVEQLSDFLKSAKDGVDNEQSQQSPPENEESGANGGGNNVNNNLVTKRNVRHVRALRRFNPASNIAKHIRPVNIHLEKANANIEVQTLPKVVRHAAKTTIIDGKQVIDQLPIEITVKERIPENRVPLVIPRENSTRCGEMQLRRRRSTQLKKLATGGGDGGISCGNGGSELHELTMEEIAILERIPSAIPVDLVHLRCEDERCTSNGQSPFSMLAALAHHLAIQHQLDYTEEALLKNPAPNIKCFLCDIQPFNKPDELQKHFNTIHTSIREQHIKSRFEKQGPDSNRRKEKELSTYRPRSLSPFFVKNTEGEISKENKIINKSKRRRGVTNVKKSKPTRPTSQIPEVILTQQEEIDQQLSATHALKDWIEAKKRTDWNGINDDEDTTNSSKDMEVALTIEGKTTDLDSHFIDKPTCSKDIVNEAENASDSTQIGLIDEDEARKIDKLLNSKTPEEYENDHQAHESSADGSNASTPSPSMSDLLLINRPHRSRRPNTRYDIYENVGIVGSGEKGRKQRSGTKAQKSEKTPVKEPQSAEKTLKRSPTGVKFPSGKRRILSQSTAERKRQKRPKYAIIKSNSGINSQENNDNKTKQTTSMRSNQTTALREFRDFVLPDSIKTDKSGSETPTESSTGVRGSSVVATTKQQIDRSMLDEICGTDAGSANDEQSETPPVLTKEKQLFPSVITDRYKEELVLYTPRAKMLRESSHDKNIKFLDKSSSSHRKQNLNELNNEEADGELSVLGTSSNAKEKIIKFSPVATSGNRPLPPPKPKDLAQIPVYLTETQRDLFFKPLKPLFNKNVSTDGLCQCGECGDVRKNIKDGRRHMVSHIRVIRVRCSLCDAGAFFCSDMRVHLMYRYCEKLNLAPDEFVAPGTDVPCMDKEKADMLTQLVDPYNPGRIMYSTGRIVSWTNPRPYYPDPKIERNILGPVLPGYVSSPLASPKKKARSAILSSPKKPVSTTQSKELEAKQDSQQKDENESQHKLKEGGLLKPTQIQDEKEGESVDNCIPILPTDSNKDHSYL</sequence>
<evidence type="ECO:0000259" key="2">
    <source>
        <dbReference type="SMART" id="SM00355"/>
    </source>
</evidence>
<evidence type="ECO:0000256" key="1">
    <source>
        <dbReference type="SAM" id="MobiDB-lite"/>
    </source>
</evidence>
<feature type="domain" description="C2H2-type" evidence="2">
    <location>
        <begin position="321"/>
        <end position="345"/>
    </location>
</feature>
<feature type="region of interest" description="Disordered" evidence="1">
    <location>
        <begin position="354"/>
        <end position="373"/>
    </location>
</feature>
<feature type="region of interest" description="Disordered" evidence="1">
    <location>
        <begin position="1023"/>
        <end position="1100"/>
    </location>
</feature>
<feature type="compositionally biased region" description="Polar residues" evidence="1">
    <location>
        <begin position="546"/>
        <end position="558"/>
    </location>
</feature>
<dbReference type="Proteomes" id="UP000605970">
    <property type="component" value="Unassembled WGS sequence"/>
</dbReference>
<feature type="compositionally biased region" description="Basic and acidic residues" evidence="1">
    <location>
        <begin position="685"/>
        <end position="702"/>
    </location>
</feature>
<dbReference type="AlphaFoldDB" id="A0A8S9ZEQ7"/>
<dbReference type="PANTHER" id="PTHR21020">
    <property type="entry name" value="ZINC FINGER PROTEIN 800"/>
    <property type="match status" value="1"/>
</dbReference>
<feature type="compositionally biased region" description="Basic and acidic residues" evidence="1">
    <location>
        <begin position="529"/>
        <end position="545"/>
    </location>
</feature>
<organism evidence="3 4">
    <name type="scientific">Meloidogyne graminicola</name>
    <dbReference type="NCBI Taxonomy" id="189291"/>
    <lineage>
        <taxon>Eukaryota</taxon>
        <taxon>Metazoa</taxon>
        <taxon>Ecdysozoa</taxon>
        <taxon>Nematoda</taxon>
        <taxon>Chromadorea</taxon>
        <taxon>Rhabditida</taxon>
        <taxon>Tylenchina</taxon>
        <taxon>Tylenchomorpha</taxon>
        <taxon>Tylenchoidea</taxon>
        <taxon>Meloidogynidae</taxon>
        <taxon>Meloidogyninae</taxon>
        <taxon>Meloidogyne</taxon>
    </lineage>
</organism>
<comment type="caution">
    <text evidence="3">The sequence shown here is derived from an EMBL/GenBank/DDBJ whole genome shotgun (WGS) entry which is preliminary data.</text>
</comment>
<dbReference type="PANTHER" id="PTHR21020:SF0">
    <property type="entry name" value="ZINC FINGER PROTEIN 800"/>
    <property type="match status" value="1"/>
</dbReference>
<feature type="region of interest" description="Disordered" evidence="1">
    <location>
        <begin position="588"/>
        <end position="725"/>
    </location>
</feature>
<dbReference type="InterPro" id="IPR039149">
    <property type="entry name" value="ZNF800"/>
</dbReference>
<protein>
    <recommendedName>
        <fullName evidence="2">C2H2-type domain-containing protein</fullName>
    </recommendedName>
</protein>
<feature type="compositionally biased region" description="Polar residues" evidence="1">
    <location>
        <begin position="655"/>
        <end position="683"/>
    </location>
</feature>
<evidence type="ECO:0000313" key="4">
    <source>
        <dbReference type="Proteomes" id="UP000605970"/>
    </source>
</evidence>
<feature type="domain" description="C2H2-type" evidence="2">
    <location>
        <begin position="49"/>
        <end position="69"/>
    </location>
</feature>
<reference evidence="3" key="1">
    <citation type="journal article" date="2020" name="Ecol. Evol.">
        <title>Genome structure and content of the rice root-knot nematode (Meloidogyne graminicola).</title>
        <authorList>
            <person name="Phan N.T."/>
            <person name="Danchin E.G.J."/>
            <person name="Klopp C."/>
            <person name="Perfus-Barbeoch L."/>
            <person name="Kozlowski D.K."/>
            <person name="Koutsovoulos G.D."/>
            <person name="Lopez-Roques C."/>
            <person name="Bouchez O."/>
            <person name="Zahm M."/>
            <person name="Besnard G."/>
            <person name="Bellafiore S."/>
        </authorList>
    </citation>
    <scope>NUCLEOTIDE SEQUENCE</scope>
    <source>
        <strain evidence="3">VN-18</strain>
    </source>
</reference>
<feature type="compositionally biased region" description="Basic and acidic residues" evidence="1">
    <location>
        <begin position="1042"/>
        <end position="1066"/>
    </location>
</feature>
<dbReference type="OrthoDB" id="10066279at2759"/>
<feature type="compositionally biased region" description="Basic and acidic residues" evidence="1">
    <location>
        <begin position="602"/>
        <end position="619"/>
    </location>
</feature>
<feature type="domain" description="C2H2-type" evidence="2">
    <location>
        <begin position="886"/>
        <end position="908"/>
    </location>
</feature>
<accession>A0A8S9ZEQ7</accession>
<gene>
    <name evidence="3" type="ORF">Mgra_00008810</name>
</gene>
<proteinExistence type="predicted"/>